<evidence type="ECO:0000256" key="1">
    <source>
        <dbReference type="ARBA" id="ARBA00001947"/>
    </source>
</evidence>
<reference evidence="13" key="1">
    <citation type="journal article" date="2004" name="Nature">
        <title>Genome duplication in the teleost fish Tetraodon nigroviridis reveals the early vertebrate proto-karyotype.</title>
        <authorList>
            <person name="Jaillon O."/>
            <person name="Aury J.-M."/>
            <person name="Brunet F."/>
            <person name="Petit J.-L."/>
            <person name="Stange-Thomann N."/>
            <person name="Mauceli E."/>
            <person name="Bouneau L."/>
            <person name="Fischer C."/>
            <person name="Ozouf-Costaz C."/>
            <person name="Bernot A."/>
            <person name="Nicaud S."/>
            <person name="Jaffe D."/>
            <person name="Fisher S."/>
            <person name="Lutfalla G."/>
            <person name="Dossat C."/>
            <person name="Segurens B."/>
            <person name="Dasilva C."/>
            <person name="Salanoubat M."/>
            <person name="Levy M."/>
            <person name="Boudet N."/>
            <person name="Castellano S."/>
            <person name="Anthouard V."/>
            <person name="Jubin C."/>
            <person name="Castelli V."/>
            <person name="Katinka M."/>
            <person name="Vacherie B."/>
            <person name="Biemont C."/>
            <person name="Skalli Z."/>
            <person name="Cattolico L."/>
            <person name="Poulain J."/>
            <person name="De Berardinis V."/>
            <person name="Cruaud C."/>
            <person name="Duprat S."/>
            <person name="Brottier P."/>
            <person name="Coutanceau J.-P."/>
            <person name="Gouzy J."/>
            <person name="Parra G."/>
            <person name="Lardier G."/>
            <person name="Chapple C."/>
            <person name="McKernan K.J."/>
            <person name="McEwan P."/>
            <person name="Bosak S."/>
            <person name="Kellis M."/>
            <person name="Volff J.-N."/>
            <person name="Guigo R."/>
            <person name="Zody M.C."/>
            <person name="Mesirov J."/>
            <person name="Lindblad-Toh K."/>
            <person name="Birren B."/>
            <person name="Nusbaum C."/>
            <person name="Kahn D."/>
            <person name="Robinson-Rechavi M."/>
            <person name="Laudet V."/>
            <person name="Schachter V."/>
            <person name="Quetier F."/>
            <person name="Saurin W."/>
            <person name="Scarpelli C."/>
            <person name="Wincker P."/>
            <person name="Lander E.S."/>
            <person name="Weissenbach J."/>
            <person name="Roest Crollius H."/>
        </authorList>
    </citation>
    <scope>NUCLEOTIDE SEQUENCE [LARGE SCALE GENOMIC DNA]</scope>
</reference>
<dbReference type="GO" id="GO:0003714">
    <property type="term" value="F:transcription corepressor activity"/>
    <property type="evidence" value="ECO:0007669"/>
    <property type="project" value="TreeGrafter"/>
</dbReference>
<feature type="binding site" evidence="10">
    <location>
        <position position="397"/>
    </location>
    <ligand>
        <name>Zn(2+)</name>
        <dbReference type="ChEBI" id="CHEBI:29105"/>
    </ligand>
</feature>
<evidence type="ECO:0000256" key="8">
    <source>
        <dbReference type="ARBA" id="ARBA00023027"/>
    </source>
</evidence>
<feature type="active site" description="Proton acceptor" evidence="10">
    <location>
        <position position="362"/>
    </location>
</feature>
<dbReference type="GO" id="GO:0051239">
    <property type="term" value="P:regulation of multicellular organismal process"/>
    <property type="evidence" value="ECO:0007669"/>
    <property type="project" value="UniProtKB-ARBA"/>
</dbReference>
<feature type="non-terminal residue" evidence="13">
    <location>
        <position position="1"/>
    </location>
</feature>
<name>Q4S3Q5_TETNG</name>
<dbReference type="GO" id="GO:0033553">
    <property type="term" value="C:rDNA heterochromatin"/>
    <property type="evidence" value="ECO:0007669"/>
    <property type="project" value="TreeGrafter"/>
</dbReference>
<evidence type="ECO:0000256" key="3">
    <source>
        <dbReference type="ARBA" id="ARBA00006924"/>
    </source>
</evidence>
<feature type="compositionally biased region" description="Acidic residues" evidence="11">
    <location>
        <begin position="660"/>
        <end position="679"/>
    </location>
</feature>
<dbReference type="PANTHER" id="PTHR11085:SF9">
    <property type="entry name" value="NAD-DEPENDENT PROTEIN DEACETYLASE SIRTUIN-1"/>
    <property type="match status" value="1"/>
</dbReference>
<comment type="cofactor">
    <cofactor evidence="1">
        <name>Zn(2+)</name>
        <dbReference type="ChEBI" id="CHEBI:29105"/>
    </cofactor>
</comment>
<evidence type="ECO:0000256" key="10">
    <source>
        <dbReference type="PROSITE-ProRule" id="PRU00236"/>
    </source>
</evidence>
<dbReference type="GO" id="GO:0070403">
    <property type="term" value="F:NAD+ binding"/>
    <property type="evidence" value="ECO:0007669"/>
    <property type="project" value="InterPro"/>
</dbReference>
<feature type="domain" description="Deacetylase sirtuin-type" evidence="12">
    <location>
        <begin position="235"/>
        <end position="494"/>
    </location>
</feature>
<dbReference type="HOGENOM" id="CLU_016587_0_0_1"/>
<dbReference type="InterPro" id="IPR029035">
    <property type="entry name" value="DHS-like_NAD/FAD-binding_dom"/>
</dbReference>
<comment type="caution">
    <text evidence="13">The sequence shown here is derived from an EMBL/GenBank/DDBJ whole genome shotgun (WGS) entry which is preliminary data.</text>
</comment>
<evidence type="ECO:0000313" key="13">
    <source>
        <dbReference type="EMBL" id="CAG04727.1"/>
    </source>
</evidence>
<reference evidence="13" key="2">
    <citation type="submission" date="2004-02" db="EMBL/GenBank/DDBJ databases">
        <authorList>
            <consortium name="Genoscope"/>
            <consortium name="Whitehead Institute Centre for Genome Research"/>
        </authorList>
    </citation>
    <scope>NUCLEOTIDE SEQUENCE</scope>
</reference>
<comment type="similarity">
    <text evidence="3">Belongs to the sirtuin family. Class I subfamily.</text>
</comment>
<evidence type="ECO:0000259" key="12">
    <source>
        <dbReference type="PROSITE" id="PS50305"/>
    </source>
</evidence>
<accession>Q4S3Q5</accession>
<keyword evidence="5" id="KW-0808">Transferase</keyword>
<proteinExistence type="inferred from homology"/>
<dbReference type="Gene3D" id="3.30.1600.10">
    <property type="entry name" value="SIR2/SIRT2 'Small Domain"/>
    <property type="match status" value="1"/>
</dbReference>
<dbReference type="GO" id="GO:0005637">
    <property type="term" value="C:nuclear inner membrane"/>
    <property type="evidence" value="ECO:0007669"/>
    <property type="project" value="TreeGrafter"/>
</dbReference>
<sequence length="679" mass="75151">MGHVPYANEPAVREEGSARRPLCGLKMADGENSLGMAFAGASDMDQPVAKRPKISPLTNYGFSVAKADQFPCLAGSTGSWETAVNCAHPAGKEAKPAMAVEQATVAALGGDNNGLEMLVSEPHKSVMKQEDSAVFGTTEESTDFLEHDELSCNGLAVTPDHINEDDDRSSHASSSDWAPQPQIGSYSFIQQHIRETDPRAILRDLLPDTVLPPDLDDMTLWQIIINISEPPKRKKRKDVNTLDDVVKLLKESKRILVLTGAGVSVSCGIPDFRSRDGIYARLAVDFPDLPDPQAMFDIDYFRRDPRPFFKFAKEIYPGQFQPSLCHKFISMLDKQGKLLRNYTQNIDTLEQVAGVQRIIQCHGSFATASCLICKHKVDCEVIREDIFNQVVPHCSRCPDIPLAIMKPDIVFFGENLPEMFHRAMKQDKDEVDLLIVIGSSLKVRPVALIPNSIPHEVPQVLINREQLPHLNFDVELLGDCDVIVNELCHQLGGEYEQLRSNVLRLREITEKPPRLPEQSPNEALSAPRDAAHEEQKPPSTDSVTRPSRKAETLNVAEAPAHIVTPPQPCPNAQCPGEEPTEPVAICTEGSPAEVATEVKNQPSSLEFHRRCWMSRISRSPLSKRLETDQYLFLAPNQYIFHGAEVYSDSEDDTSSSSGSDSDESECSADGVDEESELEE</sequence>
<feature type="binding site" evidence="10">
    <location>
        <position position="394"/>
    </location>
    <ligand>
        <name>Zn(2+)</name>
        <dbReference type="ChEBI" id="CHEBI:29105"/>
    </ligand>
</feature>
<keyword evidence="6 10" id="KW-0479">Metal-binding</keyword>
<keyword evidence="7 10" id="KW-0862">Zinc</keyword>
<dbReference type="AlphaFoldDB" id="Q4S3Q5"/>
<feature type="region of interest" description="Disordered" evidence="11">
    <location>
        <begin position="644"/>
        <end position="679"/>
    </location>
</feature>
<dbReference type="InterPro" id="IPR050134">
    <property type="entry name" value="NAD-dep_sirtuin_deacylases"/>
</dbReference>
<dbReference type="OrthoDB" id="424302at2759"/>
<dbReference type="Pfam" id="PF02146">
    <property type="entry name" value="SIR2"/>
    <property type="match status" value="1"/>
</dbReference>
<keyword evidence="9" id="KW-0539">Nucleus</keyword>
<evidence type="ECO:0000256" key="5">
    <source>
        <dbReference type="ARBA" id="ARBA00022679"/>
    </source>
</evidence>
<dbReference type="SUPFAM" id="SSF52467">
    <property type="entry name" value="DHS-like NAD/FAD-binding domain"/>
    <property type="match status" value="1"/>
</dbReference>
<dbReference type="FunFam" id="3.30.1600.10:FF:000013">
    <property type="entry name" value="NAD-dependent protein deacetylase sirtuin-1"/>
    <property type="match status" value="2"/>
</dbReference>
<dbReference type="Gene3D" id="3.40.50.1220">
    <property type="entry name" value="TPP-binding domain"/>
    <property type="match status" value="1"/>
</dbReference>
<dbReference type="EC" id="2.3.1.286" evidence="4"/>
<dbReference type="InterPro" id="IPR026590">
    <property type="entry name" value="Ssirtuin_cat_dom"/>
</dbReference>
<dbReference type="GO" id="GO:0002039">
    <property type="term" value="F:p53 binding"/>
    <property type="evidence" value="ECO:0007669"/>
    <property type="project" value="TreeGrafter"/>
</dbReference>
<feature type="binding site" evidence="10">
    <location>
        <position position="370"/>
    </location>
    <ligand>
        <name>Zn(2+)</name>
        <dbReference type="ChEBI" id="CHEBI:29105"/>
    </ligand>
</feature>
<evidence type="ECO:0000256" key="6">
    <source>
        <dbReference type="ARBA" id="ARBA00022723"/>
    </source>
</evidence>
<evidence type="ECO:0000256" key="11">
    <source>
        <dbReference type="SAM" id="MobiDB-lite"/>
    </source>
</evidence>
<feature type="binding site" evidence="10">
    <location>
        <position position="373"/>
    </location>
    <ligand>
        <name>Zn(2+)</name>
        <dbReference type="ChEBI" id="CHEBI:29105"/>
    </ligand>
</feature>
<evidence type="ECO:0000256" key="7">
    <source>
        <dbReference type="ARBA" id="ARBA00022833"/>
    </source>
</evidence>
<dbReference type="GO" id="GO:0017136">
    <property type="term" value="F:histone deacetylase activity, NAD-dependent"/>
    <property type="evidence" value="ECO:0007669"/>
    <property type="project" value="TreeGrafter"/>
</dbReference>
<organism evidence="13">
    <name type="scientific">Tetraodon nigroviridis</name>
    <name type="common">Spotted green pufferfish</name>
    <name type="synonym">Chelonodon nigroviridis</name>
    <dbReference type="NCBI Taxonomy" id="99883"/>
    <lineage>
        <taxon>Eukaryota</taxon>
        <taxon>Metazoa</taxon>
        <taxon>Chordata</taxon>
        <taxon>Craniata</taxon>
        <taxon>Vertebrata</taxon>
        <taxon>Euteleostomi</taxon>
        <taxon>Actinopterygii</taxon>
        <taxon>Neopterygii</taxon>
        <taxon>Teleostei</taxon>
        <taxon>Neoteleostei</taxon>
        <taxon>Acanthomorphata</taxon>
        <taxon>Eupercaria</taxon>
        <taxon>Tetraodontiformes</taxon>
        <taxon>Tetradontoidea</taxon>
        <taxon>Tetraodontidae</taxon>
        <taxon>Tetraodon</taxon>
    </lineage>
</organism>
<dbReference type="CDD" id="cd01408">
    <property type="entry name" value="SIRT1"/>
    <property type="match status" value="1"/>
</dbReference>
<dbReference type="EMBL" id="CAAE01014747">
    <property type="protein sequence ID" value="CAG04727.1"/>
    <property type="molecule type" value="Genomic_DNA"/>
</dbReference>
<evidence type="ECO:0000256" key="4">
    <source>
        <dbReference type="ARBA" id="ARBA00012928"/>
    </source>
</evidence>
<dbReference type="GO" id="GO:0046872">
    <property type="term" value="F:metal ion binding"/>
    <property type="evidence" value="ECO:0007669"/>
    <property type="project" value="UniProtKB-KW"/>
</dbReference>
<dbReference type="GO" id="GO:0005654">
    <property type="term" value="C:nucleoplasm"/>
    <property type="evidence" value="ECO:0007669"/>
    <property type="project" value="TreeGrafter"/>
</dbReference>
<comment type="subcellular location">
    <subcellularLocation>
        <location evidence="2">Nucleus</location>
    </subcellularLocation>
</comment>
<gene>
    <name evidence="13" type="ORF">GSTENG00024551001</name>
</gene>
<feature type="region of interest" description="Disordered" evidence="11">
    <location>
        <begin position="509"/>
        <end position="584"/>
    </location>
</feature>
<evidence type="ECO:0000256" key="9">
    <source>
        <dbReference type="ARBA" id="ARBA00023242"/>
    </source>
</evidence>
<feature type="region of interest" description="Disordered" evidence="11">
    <location>
        <begin position="156"/>
        <end position="181"/>
    </location>
</feature>
<dbReference type="PANTHER" id="PTHR11085">
    <property type="entry name" value="NAD-DEPENDENT PROTEIN DEACYLASE SIRTUIN-5, MITOCHONDRIAL-RELATED"/>
    <property type="match status" value="1"/>
</dbReference>
<protein>
    <recommendedName>
        <fullName evidence="4">protein acetyllysine N-acetyltransferase</fullName>
        <ecNumber evidence="4">2.3.1.286</ecNumber>
    </recommendedName>
</protein>
<dbReference type="InterPro" id="IPR026591">
    <property type="entry name" value="Sirtuin_cat_small_dom_sf"/>
</dbReference>
<dbReference type="InterPro" id="IPR003000">
    <property type="entry name" value="Sirtuin"/>
</dbReference>
<dbReference type="GO" id="GO:0050793">
    <property type="term" value="P:regulation of developmental process"/>
    <property type="evidence" value="ECO:0007669"/>
    <property type="project" value="UniProtKB-ARBA"/>
</dbReference>
<dbReference type="KEGG" id="tng:GSTEN00024551G001"/>
<evidence type="ECO:0000256" key="2">
    <source>
        <dbReference type="ARBA" id="ARBA00004123"/>
    </source>
</evidence>
<dbReference type="PROSITE" id="PS50305">
    <property type="entry name" value="SIRTUIN"/>
    <property type="match status" value="1"/>
</dbReference>
<keyword evidence="8" id="KW-0520">NAD</keyword>